<feature type="signal peptide" evidence="1">
    <location>
        <begin position="1"/>
        <end position="17"/>
    </location>
</feature>
<dbReference type="Gene3D" id="2.40.160.60">
    <property type="entry name" value="Outer membrane protein transport protein (OMPP1/FadL/TodX)"/>
    <property type="match status" value="1"/>
</dbReference>
<evidence type="ECO:0000313" key="2">
    <source>
        <dbReference type="EMBL" id="UOF00732.1"/>
    </source>
</evidence>
<reference evidence="2" key="1">
    <citation type="submission" date="2022-03" db="EMBL/GenBank/DDBJ databases">
        <title>Genome Identification and Characterization of new species Bdellovibrio reynosense LBG001 sp. nov. from a Mexico soil sample.</title>
        <authorList>
            <person name="Camilli A."/>
            <person name="Ajao Y."/>
            <person name="Guo X."/>
        </authorList>
    </citation>
    <scope>NUCLEOTIDE SEQUENCE</scope>
    <source>
        <strain evidence="2">LBG001</strain>
    </source>
</reference>
<dbReference type="Proteomes" id="UP000830116">
    <property type="component" value="Chromosome"/>
</dbReference>
<evidence type="ECO:0000256" key="1">
    <source>
        <dbReference type="SAM" id="SignalP"/>
    </source>
</evidence>
<keyword evidence="1" id="KW-0732">Signal</keyword>
<keyword evidence="3" id="KW-1185">Reference proteome</keyword>
<dbReference type="EMBL" id="CP093442">
    <property type="protein sequence ID" value="UOF00732.1"/>
    <property type="molecule type" value="Genomic_DNA"/>
</dbReference>
<sequence length="378" mass="40309">MFKFLFLFSIISLKSFALELPLPVGHREAFIANTGVAMPESPGNTLINPAGLAFRASDKTSLTVSGNAIARQEFTIPGVAVEPEEIAVRPLIAAGIYPADRGSKAIFISSPLTYQVVAASNSEAAGVLTKSIVRTEKTDLVAGVSYARPWEGNENVALGISAGVSTVSEKTHGYTTSSQAGVSAGTRFIQADAKTNSVFVVAGVMAKVTDRWNVGGSLGFSPFKISSKGTAMASLLTSDDPTNIQEETIDFDPQTKGEISARMGQELRLGENNFLNVDVAYQSKTESENYAGSYETAAAWTYAVGFRMDASENIKPMLGFAKNTSEHSDTDLITLGVALPERNNEFIIGAFQLNNRPHDEAEGSLATYGIIFSSNVEY</sequence>
<organism evidence="2 3">
    <name type="scientific">Bdellovibrio reynosensis</name>
    <dbReference type="NCBI Taxonomy" id="2835041"/>
    <lineage>
        <taxon>Bacteria</taxon>
        <taxon>Pseudomonadati</taxon>
        <taxon>Bdellovibrionota</taxon>
        <taxon>Bdellovibrionia</taxon>
        <taxon>Bdellovibrionales</taxon>
        <taxon>Pseudobdellovibrionaceae</taxon>
        <taxon>Bdellovibrio</taxon>
    </lineage>
</organism>
<evidence type="ECO:0000313" key="3">
    <source>
        <dbReference type="Proteomes" id="UP000830116"/>
    </source>
</evidence>
<feature type="chain" id="PRO_5046721519" evidence="1">
    <location>
        <begin position="18"/>
        <end position="378"/>
    </location>
</feature>
<protein>
    <submittedName>
        <fullName evidence="2">Uncharacterized protein</fullName>
    </submittedName>
</protein>
<name>A0ABY4C704_9BACT</name>
<gene>
    <name evidence="2" type="ORF">MNR06_13600</name>
</gene>
<accession>A0ABY4C704</accession>
<proteinExistence type="predicted"/>
<dbReference type="RefSeq" id="WP_243536906.1">
    <property type="nucleotide sequence ID" value="NZ_CP093442.1"/>
</dbReference>